<dbReference type="Proteomes" id="UP000001194">
    <property type="component" value="Unassembled WGS sequence"/>
</dbReference>
<accession>B0CQE0</accession>
<reference evidence="1 2" key="1">
    <citation type="journal article" date="2008" name="Nature">
        <title>The genome of Laccaria bicolor provides insights into mycorrhizal symbiosis.</title>
        <authorList>
            <person name="Martin F."/>
            <person name="Aerts A."/>
            <person name="Ahren D."/>
            <person name="Brun A."/>
            <person name="Danchin E.G.J."/>
            <person name="Duchaussoy F."/>
            <person name="Gibon J."/>
            <person name="Kohler A."/>
            <person name="Lindquist E."/>
            <person name="Pereda V."/>
            <person name="Salamov A."/>
            <person name="Shapiro H.J."/>
            <person name="Wuyts J."/>
            <person name="Blaudez D."/>
            <person name="Buee M."/>
            <person name="Brokstein P."/>
            <person name="Canbaeck B."/>
            <person name="Cohen D."/>
            <person name="Courty P.E."/>
            <person name="Coutinho P.M."/>
            <person name="Delaruelle C."/>
            <person name="Detter J.C."/>
            <person name="Deveau A."/>
            <person name="DiFazio S."/>
            <person name="Duplessis S."/>
            <person name="Fraissinet-Tachet L."/>
            <person name="Lucic E."/>
            <person name="Frey-Klett P."/>
            <person name="Fourrey C."/>
            <person name="Feussner I."/>
            <person name="Gay G."/>
            <person name="Grimwood J."/>
            <person name="Hoegger P.J."/>
            <person name="Jain P."/>
            <person name="Kilaru S."/>
            <person name="Labbe J."/>
            <person name="Lin Y.C."/>
            <person name="Legue V."/>
            <person name="Le Tacon F."/>
            <person name="Marmeisse R."/>
            <person name="Melayah D."/>
            <person name="Montanini B."/>
            <person name="Muratet M."/>
            <person name="Nehls U."/>
            <person name="Niculita-Hirzel H."/>
            <person name="Oudot-Le Secq M.P."/>
            <person name="Peter M."/>
            <person name="Quesneville H."/>
            <person name="Rajashekar B."/>
            <person name="Reich M."/>
            <person name="Rouhier N."/>
            <person name="Schmutz J."/>
            <person name="Yin T."/>
            <person name="Chalot M."/>
            <person name="Henrissat B."/>
            <person name="Kuees U."/>
            <person name="Lucas S."/>
            <person name="Van de Peer Y."/>
            <person name="Podila G.K."/>
            <person name="Polle A."/>
            <person name="Pukkila P.J."/>
            <person name="Richardson P.M."/>
            <person name="Rouze P."/>
            <person name="Sanders I.R."/>
            <person name="Stajich J.E."/>
            <person name="Tunlid A."/>
            <person name="Tuskan G."/>
            <person name="Grigoriev I.V."/>
        </authorList>
    </citation>
    <scope>NUCLEOTIDE SEQUENCE [LARGE SCALE GENOMIC DNA]</scope>
    <source>
        <strain evidence="2">S238N-H82 / ATCC MYA-4686</strain>
    </source>
</reference>
<dbReference type="OrthoDB" id="3051815at2759"/>
<protein>
    <submittedName>
        <fullName evidence="1">Predicted protein</fullName>
    </submittedName>
</protein>
<dbReference type="HOGENOM" id="CLU_018544_0_0_1"/>
<dbReference type="GeneID" id="6069172"/>
<evidence type="ECO:0000313" key="1">
    <source>
        <dbReference type="EMBL" id="EDR15537.1"/>
    </source>
</evidence>
<sequence>MDKSPYARYLHTNYSPSASEILDIKNLLTEPLERLSTLDSEIERLESIICALYDQRSALSEEIEAHRALISPFRRLPLDIMEEIFTHCLPTHHNAVMSVKEAPLLLGRVCSAWRSIALLTPRLWASLHIPTPTPDSISDSASVRKMATRCEAVRDWILRWGEIPLSISLYTPDPLYSFSSPPDSQEDMEAFRSVSRQILPFSRRWKAVDLRAMEGSFTHLQDIVEGDVPMLESLSIASIPMRTLGLQVLSQNSRRPWKKSSGILSAPKLRRLSLTSLRQNLLDLPVRWSQLTHLKLDEEGLARSSDRLLRHIYQSLCHVPNVVAGHDNDS</sequence>
<dbReference type="KEGG" id="lbc:LACBIDRAFT_302023"/>
<evidence type="ECO:0000313" key="2">
    <source>
        <dbReference type="Proteomes" id="UP000001194"/>
    </source>
</evidence>
<dbReference type="RefSeq" id="XP_001873745.1">
    <property type="nucleotide sequence ID" value="XM_001873710.1"/>
</dbReference>
<dbReference type="AlphaFoldDB" id="B0CQE0"/>
<organism evidence="2">
    <name type="scientific">Laccaria bicolor (strain S238N-H82 / ATCC MYA-4686)</name>
    <name type="common">Bicoloured deceiver</name>
    <name type="synonym">Laccaria laccata var. bicolor</name>
    <dbReference type="NCBI Taxonomy" id="486041"/>
    <lineage>
        <taxon>Eukaryota</taxon>
        <taxon>Fungi</taxon>
        <taxon>Dikarya</taxon>
        <taxon>Basidiomycota</taxon>
        <taxon>Agaricomycotina</taxon>
        <taxon>Agaricomycetes</taxon>
        <taxon>Agaricomycetidae</taxon>
        <taxon>Agaricales</taxon>
        <taxon>Agaricineae</taxon>
        <taxon>Hydnangiaceae</taxon>
        <taxon>Laccaria</taxon>
    </lineage>
</organism>
<name>B0CQE0_LACBS</name>
<keyword evidence="2" id="KW-1185">Reference proteome</keyword>
<gene>
    <name evidence="1" type="ORF">LACBIDRAFT_302023</name>
</gene>
<dbReference type="Gene3D" id="1.20.1280.50">
    <property type="match status" value="1"/>
</dbReference>
<dbReference type="InParanoid" id="B0CQE0"/>
<dbReference type="EMBL" id="DS547091">
    <property type="protein sequence ID" value="EDR15537.1"/>
    <property type="molecule type" value="Genomic_DNA"/>
</dbReference>
<proteinExistence type="predicted"/>